<reference evidence="2 3" key="1">
    <citation type="submission" date="2019-08" db="EMBL/GenBank/DDBJ databases">
        <title>Parahaliea maris sp. nov., isolated from the surface seawater.</title>
        <authorList>
            <person name="Liu Y."/>
        </authorList>
    </citation>
    <scope>NUCLEOTIDE SEQUENCE [LARGE SCALE GENOMIC DNA]</scope>
    <source>
        <strain evidence="2 3">HSLHS9</strain>
    </source>
</reference>
<evidence type="ECO:0000313" key="2">
    <source>
        <dbReference type="EMBL" id="TXS88933.1"/>
    </source>
</evidence>
<keyword evidence="1" id="KW-0732">Signal</keyword>
<gene>
    <name evidence="2" type="ORF">FV139_20880</name>
</gene>
<protein>
    <submittedName>
        <fullName evidence="2">Uncharacterized protein</fullName>
    </submittedName>
</protein>
<dbReference type="AlphaFoldDB" id="A0A5C8ZKC7"/>
<evidence type="ECO:0000256" key="1">
    <source>
        <dbReference type="SAM" id="SignalP"/>
    </source>
</evidence>
<dbReference type="RefSeq" id="WP_148070436.1">
    <property type="nucleotide sequence ID" value="NZ_VRZA01000014.1"/>
</dbReference>
<feature type="signal peptide" evidence="1">
    <location>
        <begin position="1"/>
        <end position="18"/>
    </location>
</feature>
<keyword evidence="3" id="KW-1185">Reference proteome</keyword>
<sequence length="102" mass="11098">MKHFLAIPAFVLAASAMAECPATMPSDAPAIPSGQSATHEEMYHAQVAVNAYVDAIEGYLDCRSELHPLQHSRSVYLAETAAEAYNAELTKFRARENMLATN</sequence>
<dbReference type="Proteomes" id="UP000321039">
    <property type="component" value="Unassembled WGS sequence"/>
</dbReference>
<dbReference type="EMBL" id="VRZA01000014">
    <property type="protein sequence ID" value="TXS88933.1"/>
    <property type="molecule type" value="Genomic_DNA"/>
</dbReference>
<feature type="chain" id="PRO_5022836214" evidence="1">
    <location>
        <begin position="19"/>
        <end position="102"/>
    </location>
</feature>
<name>A0A5C8ZKC7_9GAMM</name>
<proteinExistence type="predicted"/>
<comment type="caution">
    <text evidence="2">The sequence shown here is derived from an EMBL/GenBank/DDBJ whole genome shotgun (WGS) entry which is preliminary data.</text>
</comment>
<evidence type="ECO:0000313" key="3">
    <source>
        <dbReference type="Proteomes" id="UP000321039"/>
    </source>
</evidence>
<organism evidence="2 3">
    <name type="scientific">Parahaliea maris</name>
    <dbReference type="NCBI Taxonomy" id="2716870"/>
    <lineage>
        <taxon>Bacteria</taxon>
        <taxon>Pseudomonadati</taxon>
        <taxon>Pseudomonadota</taxon>
        <taxon>Gammaproteobacteria</taxon>
        <taxon>Cellvibrionales</taxon>
        <taxon>Halieaceae</taxon>
        <taxon>Parahaliea</taxon>
    </lineage>
</organism>
<accession>A0A5C8ZKC7</accession>